<dbReference type="Gene3D" id="2.60.120.200">
    <property type="match status" value="1"/>
</dbReference>
<dbReference type="EMBL" id="BARW01000020">
    <property type="protein sequence ID" value="GAI68128.1"/>
    <property type="molecule type" value="Genomic_DNA"/>
</dbReference>
<accession>X1QIR5</accession>
<name>X1QIR5_9ZZZZ</name>
<dbReference type="InterPro" id="IPR008979">
    <property type="entry name" value="Galactose-bd-like_sf"/>
</dbReference>
<gene>
    <name evidence="2" type="ORF">S12H4_00246</name>
</gene>
<evidence type="ECO:0000259" key="1">
    <source>
        <dbReference type="PROSITE" id="PS50022"/>
    </source>
</evidence>
<dbReference type="PROSITE" id="PS50022">
    <property type="entry name" value="FA58C_3"/>
    <property type="match status" value="1"/>
</dbReference>
<dbReference type="Pfam" id="PF10102">
    <property type="entry name" value="DUF2341"/>
    <property type="match status" value="1"/>
</dbReference>
<dbReference type="InterPro" id="IPR013320">
    <property type="entry name" value="ConA-like_dom_sf"/>
</dbReference>
<dbReference type="InterPro" id="IPR018765">
    <property type="entry name" value="DUF2341"/>
</dbReference>
<protein>
    <recommendedName>
        <fullName evidence="1">F5/8 type C domain-containing protein</fullName>
    </recommendedName>
</protein>
<dbReference type="SUPFAM" id="SSF49785">
    <property type="entry name" value="Galactose-binding domain-like"/>
    <property type="match status" value="1"/>
</dbReference>
<dbReference type="AlphaFoldDB" id="X1QIR5"/>
<proteinExistence type="predicted"/>
<feature type="domain" description="F5/8 type C" evidence="1">
    <location>
        <begin position="1"/>
        <end position="119"/>
    </location>
</feature>
<dbReference type="SUPFAM" id="SSF49899">
    <property type="entry name" value="Concanavalin A-like lectins/glucanases"/>
    <property type="match status" value="1"/>
</dbReference>
<organism evidence="2">
    <name type="scientific">marine sediment metagenome</name>
    <dbReference type="NCBI Taxonomy" id="412755"/>
    <lineage>
        <taxon>unclassified sequences</taxon>
        <taxon>metagenomes</taxon>
        <taxon>ecological metagenomes</taxon>
    </lineage>
</organism>
<dbReference type="Gene3D" id="2.60.120.260">
    <property type="entry name" value="Galactose-binding domain-like"/>
    <property type="match status" value="1"/>
</dbReference>
<dbReference type="InterPro" id="IPR000421">
    <property type="entry name" value="FA58C"/>
</dbReference>
<feature type="non-terminal residue" evidence="2">
    <location>
        <position position="585"/>
    </location>
</feature>
<reference evidence="2" key="1">
    <citation type="journal article" date="2014" name="Front. Microbiol.">
        <title>High frequency of phylogenetically diverse reductive dehalogenase-homologous genes in deep subseafloor sedimentary metagenomes.</title>
        <authorList>
            <person name="Kawai M."/>
            <person name="Futagami T."/>
            <person name="Toyoda A."/>
            <person name="Takaki Y."/>
            <person name="Nishi S."/>
            <person name="Hori S."/>
            <person name="Arai W."/>
            <person name="Tsubouchi T."/>
            <person name="Morono Y."/>
            <person name="Uchiyama I."/>
            <person name="Ito T."/>
            <person name="Fujiyama A."/>
            <person name="Inagaki F."/>
            <person name="Takami H."/>
        </authorList>
    </citation>
    <scope>NUCLEOTIDE SEQUENCE</scope>
    <source>
        <strain evidence="2">Expedition CK06-06</strain>
    </source>
</reference>
<comment type="caution">
    <text evidence="2">The sequence shown here is derived from an EMBL/GenBank/DDBJ whole genome shotgun (WGS) entry which is preliminary data.</text>
</comment>
<evidence type="ECO:0000313" key="2">
    <source>
        <dbReference type="EMBL" id="GAI68128.1"/>
    </source>
</evidence>
<sequence>MALSYEIPVNAVAESVYSAAYAAVKAIDSNMGTHWFGLSGHCPPSWIYFDLGSKKRIGGVKAAIFSSDVPQTHNIQISDDASSWETVVSGWVVSVGNTLKEKTFPAVEGRYIRLYITASKRTYGTCTEFRAGISPVTAPTVTTQAVTDIAPTTATGNVTIPDTGGENCSKRGVCWNTTGNPTVADSKSEEVGSFGTGAFTRPMTGLSPGQHYYVKGYAYNSAGYGYGGQVEFDTNLDGGGGNPGAWLSGWAKRVRLTIDQNDIDAALANFPILVHLGTSVGRNSDDVSFVFDELENDANRKKIAVTTSNGQTQCYVEIEKWDHANEQAWLWVKVPSVASGADTDLYLYYDKNHADNTDYVGDPSDAVVHNVWDTNFKLVTHMRDDPDTSHIRDSTVNANDGTKVGAGEPAVTVAGKIADAQDFDGDNDYITIPSDASLNLSTGDWTISFWVRIDELKNCGFFALGTGVHYKTIYIQQARDESIIWMMDADGIPPWDIYHVVGDVVAIETWMKFELVRSGNTVTMYKNGSINLGSDVLAGTYQLNNYEVYLGRWYFDTGYEHNGFLDEIRVAISARSAAWRKACYE</sequence>
<dbReference type="Pfam" id="PF13385">
    <property type="entry name" value="Laminin_G_3"/>
    <property type="match status" value="1"/>
</dbReference>
<dbReference type="Pfam" id="PF00754">
    <property type="entry name" value="F5_F8_type_C"/>
    <property type="match status" value="1"/>
</dbReference>